<keyword evidence="9 10" id="KW-0472">Membrane</keyword>
<dbReference type="Proteomes" id="UP000015241">
    <property type="component" value="Unassembled WGS sequence"/>
</dbReference>
<feature type="region of interest" description="Disordered" evidence="11">
    <location>
        <begin position="69"/>
        <end position="98"/>
    </location>
</feature>
<evidence type="ECO:0000256" key="10">
    <source>
        <dbReference type="RuleBase" id="RU368065"/>
    </source>
</evidence>
<proteinExistence type="inferred from homology"/>
<keyword evidence="5 10" id="KW-0256">Endoplasmic reticulum</keyword>
<feature type="transmembrane region" description="Helical" evidence="10">
    <location>
        <begin position="169"/>
        <end position="189"/>
    </location>
</feature>
<dbReference type="PANTHER" id="PTHR14467:SF0">
    <property type="entry name" value="PROTEIN ARV1"/>
    <property type="match status" value="1"/>
</dbReference>
<dbReference type="OrthoDB" id="2192830at2759"/>
<reference evidence="12 13" key="1">
    <citation type="journal article" date="2012" name="Science">
        <title>The Paleozoic origin of enzymatic lignin decomposition reconstructed from 31 fungal genomes.</title>
        <authorList>
            <person name="Floudas D."/>
            <person name="Binder M."/>
            <person name="Riley R."/>
            <person name="Barry K."/>
            <person name="Blanchette R.A."/>
            <person name="Henrissat B."/>
            <person name="Martinez A.T."/>
            <person name="Otillar R."/>
            <person name="Spatafora J.W."/>
            <person name="Yadav J.S."/>
            <person name="Aerts A."/>
            <person name="Benoit I."/>
            <person name="Boyd A."/>
            <person name="Carlson A."/>
            <person name="Copeland A."/>
            <person name="Coutinho P.M."/>
            <person name="de Vries R.P."/>
            <person name="Ferreira P."/>
            <person name="Findley K."/>
            <person name="Foster B."/>
            <person name="Gaskell J."/>
            <person name="Glotzer D."/>
            <person name="Gorecki P."/>
            <person name="Heitman J."/>
            <person name="Hesse C."/>
            <person name="Hori C."/>
            <person name="Igarashi K."/>
            <person name="Jurgens J.A."/>
            <person name="Kallen N."/>
            <person name="Kersten P."/>
            <person name="Kohler A."/>
            <person name="Kuees U."/>
            <person name="Kumar T.K.A."/>
            <person name="Kuo A."/>
            <person name="LaButti K."/>
            <person name="Larrondo L.F."/>
            <person name="Lindquist E."/>
            <person name="Ling A."/>
            <person name="Lombard V."/>
            <person name="Lucas S."/>
            <person name="Lundell T."/>
            <person name="Martin R."/>
            <person name="McLaughlin D.J."/>
            <person name="Morgenstern I."/>
            <person name="Morin E."/>
            <person name="Murat C."/>
            <person name="Nagy L.G."/>
            <person name="Nolan M."/>
            <person name="Ohm R.A."/>
            <person name="Patyshakuliyeva A."/>
            <person name="Rokas A."/>
            <person name="Ruiz-Duenas F.J."/>
            <person name="Sabat G."/>
            <person name="Salamov A."/>
            <person name="Samejima M."/>
            <person name="Schmutz J."/>
            <person name="Slot J.C."/>
            <person name="St John F."/>
            <person name="Stenlid J."/>
            <person name="Sun H."/>
            <person name="Sun S."/>
            <person name="Syed K."/>
            <person name="Tsang A."/>
            <person name="Wiebenga A."/>
            <person name="Young D."/>
            <person name="Pisabarro A."/>
            <person name="Eastwood D.C."/>
            <person name="Martin F."/>
            <person name="Cullen D."/>
            <person name="Grigoriev I.V."/>
            <person name="Hibbett D.S."/>
        </authorList>
    </citation>
    <scope>NUCLEOTIDE SEQUENCE</scope>
    <source>
        <strain evidence="13">FP-58527</strain>
    </source>
</reference>
<comment type="function">
    <text evidence="10">Regulates also the sphingolipid metabolism.</text>
</comment>
<sequence>MPICTSCTHSTPFLYTVYESAYNLRLEPCAACHAFADPYVEHDTLTLLLDLILLKRDVYRHLLFNRGRGARKVGSSGNGPESDALPHRRASSRSPELKKSPKVWERAREKARWYLIARLGMALLVLDAFIRWTHLNSRFDAPQGSIPDWSIQTISSFLRILVGCFVETAAFHAGIMIACYIVLWCLDLIQPPEASHPSPASGIRREFRYSHIPLTLFYSSLTKLFLLFLLAIWRPAPGEPNAALPITAEWHPLVGRALSVFDEDNLDREWIVRNVLGGMSAGFGLRVVLDCHPILTTSIILFGWAVKTLVAGMIGQWVGVGFGAHENAGEVWLAYSIP</sequence>
<comment type="subcellular location">
    <subcellularLocation>
        <location evidence="1 10">Endoplasmic reticulum membrane</location>
        <topology evidence="1 10">Multi-pass membrane protein</topology>
    </subcellularLocation>
    <subcellularLocation>
        <location evidence="10">Golgi apparatus membrane</location>
        <topology evidence="10">Multi-pass membrane protein</topology>
    </subcellularLocation>
</comment>
<dbReference type="InterPro" id="IPR007290">
    <property type="entry name" value="Arv1"/>
</dbReference>
<comment type="similarity">
    <text evidence="2 10">Belongs to the ARV1 family.</text>
</comment>
<keyword evidence="7 10" id="KW-0445">Lipid transport</keyword>
<evidence type="ECO:0000256" key="5">
    <source>
        <dbReference type="ARBA" id="ARBA00022824"/>
    </source>
</evidence>
<keyword evidence="6 10" id="KW-1133">Transmembrane helix</keyword>
<dbReference type="GO" id="GO:0016125">
    <property type="term" value="P:sterol metabolic process"/>
    <property type="evidence" value="ECO:0007669"/>
    <property type="project" value="UniProtKB-UniRule"/>
</dbReference>
<feature type="transmembrane region" description="Helical" evidence="10">
    <location>
        <begin position="210"/>
        <end position="233"/>
    </location>
</feature>
<protein>
    <recommendedName>
        <fullName evidence="10">Protein ARV</fullName>
    </recommendedName>
</protein>
<evidence type="ECO:0000313" key="13">
    <source>
        <dbReference type="Proteomes" id="UP000015241"/>
    </source>
</evidence>
<evidence type="ECO:0000256" key="7">
    <source>
        <dbReference type="ARBA" id="ARBA00023055"/>
    </source>
</evidence>
<evidence type="ECO:0000256" key="2">
    <source>
        <dbReference type="ARBA" id="ARBA00009187"/>
    </source>
</evidence>
<dbReference type="GO" id="GO:0097036">
    <property type="term" value="P:regulation of plasma membrane sterol distribution"/>
    <property type="evidence" value="ECO:0007669"/>
    <property type="project" value="UniProtKB-UniRule"/>
</dbReference>
<evidence type="ECO:0000256" key="9">
    <source>
        <dbReference type="ARBA" id="ARBA00023136"/>
    </source>
</evidence>
<evidence type="ECO:0000256" key="1">
    <source>
        <dbReference type="ARBA" id="ARBA00004477"/>
    </source>
</evidence>
<dbReference type="STRING" id="743788.S8ERK3"/>
<evidence type="ECO:0000256" key="4">
    <source>
        <dbReference type="ARBA" id="ARBA00022692"/>
    </source>
</evidence>
<dbReference type="GO" id="GO:0032366">
    <property type="term" value="P:intracellular sterol transport"/>
    <property type="evidence" value="ECO:0007669"/>
    <property type="project" value="UniProtKB-UniRule"/>
</dbReference>
<dbReference type="GO" id="GO:0032541">
    <property type="term" value="C:cortical endoplasmic reticulum"/>
    <property type="evidence" value="ECO:0007669"/>
    <property type="project" value="TreeGrafter"/>
</dbReference>
<keyword evidence="4 10" id="KW-0812">Transmembrane</keyword>
<dbReference type="HOGENOM" id="CLU_860831_0_0_1"/>
<dbReference type="InParanoid" id="S8ERK3"/>
<evidence type="ECO:0000256" key="8">
    <source>
        <dbReference type="ARBA" id="ARBA00023098"/>
    </source>
</evidence>
<dbReference type="PANTHER" id="PTHR14467">
    <property type="entry name" value="ARV1"/>
    <property type="match status" value="1"/>
</dbReference>
<dbReference type="Pfam" id="PF04161">
    <property type="entry name" value="Arv1"/>
    <property type="match status" value="1"/>
</dbReference>
<dbReference type="eggNOG" id="KOG3134">
    <property type="taxonomic scope" value="Eukaryota"/>
</dbReference>
<evidence type="ECO:0000256" key="6">
    <source>
        <dbReference type="ARBA" id="ARBA00022989"/>
    </source>
</evidence>
<keyword evidence="10" id="KW-0333">Golgi apparatus</keyword>
<evidence type="ECO:0000256" key="11">
    <source>
        <dbReference type="SAM" id="MobiDB-lite"/>
    </source>
</evidence>
<dbReference type="GO" id="GO:0005789">
    <property type="term" value="C:endoplasmic reticulum membrane"/>
    <property type="evidence" value="ECO:0007669"/>
    <property type="project" value="UniProtKB-SubCell"/>
</dbReference>
<feature type="transmembrane region" description="Helical" evidence="10">
    <location>
        <begin position="113"/>
        <end position="132"/>
    </location>
</feature>
<keyword evidence="10" id="KW-0746">Sphingolipid metabolism</keyword>
<keyword evidence="8 10" id="KW-0443">Lipid metabolism</keyword>
<gene>
    <name evidence="12" type="ORF">FOMPIDRAFT_40894</name>
</gene>
<evidence type="ECO:0000313" key="12">
    <source>
        <dbReference type="EMBL" id="EPT05614.1"/>
    </source>
</evidence>
<dbReference type="EMBL" id="KE504123">
    <property type="protein sequence ID" value="EPT05614.1"/>
    <property type="molecule type" value="Genomic_DNA"/>
</dbReference>
<accession>S8ERK3</accession>
<evidence type="ECO:0000256" key="3">
    <source>
        <dbReference type="ARBA" id="ARBA00022448"/>
    </source>
</evidence>
<dbReference type="AlphaFoldDB" id="S8ERK3"/>
<comment type="function">
    <text evidence="10">Mediator of sterol homeostasis involved in sterol uptake, trafficking and distribution into membranes.</text>
</comment>
<keyword evidence="13" id="KW-1185">Reference proteome</keyword>
<organism evidence="12 13">
    <name type="scientific">Fomitopsis schrenkii</name>
    <name type="common">Brown rot fungus</name>
    <dbReference type="NCBI Taxonomy" id="2126942"/>
    <lineage>
        <taxon>Eukaryota</taxon>
        <taxon>Fungi</taxon>
        <taxon>Dikarya</taxon>
        <taxon>Basidiomycota</taxon>
        <taxon>Agaricomycotina</taxon>
        <taxon>Agaricomycetes</taxon>
        <taxon>Polyporales</taxon>
        <taxon>Fomitopsis</taxon>
    </lineage>
</organism>
<dbReference type="GO" id="GO:0000139">
    <property type="term" value="C:Golgi membrane"/>
    <property type="evidence" value="ECO:0007669"/>
    <property type="project" value="UniProtKB-SubCell"/>
</dbReference>
<name>S8ERK3_FOMSC</name>
<keyword evidence="3 10" id="KW-0813">Transport</keyword>
<dbReference type="GO" id="GO:0006665">
    <property type="term" value="P:sphingolipid metabolic process"/>
    <property type="evidence" value="ECO:0007669"/>
    <property type="project" value="UniProtKB-UniRule"/>
</dbReference>